<feature type="region of interest" description="Disordered" evidence="6">
    <location>
        <begin position="434"/>
        <end position="492"/>
    </location>
</feature>
<dbReference type="OrthoDB" id="7482721at2759"/>
<dbReference type="InterPro" id="IPR036599">
    <property type="entry name" value="DNA_ligase_N_sf"/>
</dbReference>
<feature type="compositionally biased region" description="Polar residues" evidence="6">
    <location>
        <begin position="894"/>
        <end position="905"/>
    </location>
</feature>
<keyword evidence="9" id="KW-1185">Reference proteome</keyword>
<dbReference type="PANTHER" id="PTHR45997:SF2">
    <property type="entry name" value="ATP DEPENDENT DNA LIGASE DOMAIN PROTEIN (AFU_ORTHOLOGUE AFUA_5G02430)"/>
    <property type="match status" value="1"/>
</dbReference>
<dbReference type="InterPro" id="IPR012310">
    <property type="entry name" value="DNA_ligase_ATP-dep_cent"/>
</dbReference>
<dbReference type="Proteomes" id="UP000311382">
    <property type="component" value="Unassembled WGS sequence"/>
</dbReference>
<dbReference type="EMBL" id="SOZI01000065">
    <property type="protein sequence ID" value="TNY20504.1"/>
    <property type="molecule type" value="Genomic_DNA"/>
</dbReference>
<evidence type="ECO:0000256" key="1">
    <source>
        <dbReference type="ARBA" id="ARBA00007572"/>
    </source>
</evidence>
<evidence type="ECO:0000256" key="4">
    <source>
        <dbReference type="ARBA" id="ARBA00022840"/>
    </source>
</evidence>
<comment type="caution">
    <text evidence="8">The sequence shown here is derived from an EMBL/GenBank/DDBJ whole genome shotgun (WGS) entry which is preliminary data.</text>
</comment>
<dbReference type="AlphaFoldDB" id="A0A5C5FWY2"/>
<proteinExistence type="inferred from homology"/>
<dbReference type="GO" id="GO:0006310">
    <property type="term" value="P:DNA recombination"/>
    <property type="evidence" value="ECO:0007669"/>
    <property type="project" value="InterPro"/>
</dbReference>
<evidence type="ECO:0000256" key="2">
    <source>
        <dbReference type="ARBA" id="ARBA00022598"/>
    </source>
</evidence>
<evidence type="ECO:0000259" key="7">
    <source>
        <dbReference type="PROSITE" id="PS50160"/>
    </source>
</evidence>
<organism evidence="8 9">
    <name type="scientific">Rhodotorula diobovata</name>
    <dbReference type="NCBI Taxonomy" id="5288"/>
    <lineage>
        <taxon>Eukaryota</taxon>
        <taxon>Fungi</taxon>
        <taxon>Dikarya</taxon>
        <taxon>Basidiomycota</taxon>
        <taxon>Pucciniomycotina</taxon>
        <taxon>Microbotryomycetes</taxon>
        <taxon>Sporidiobolales</taxon>
        <taxon>Sporidiobolaceae</taxon>
        <taxon>Rhodotorula</taxon>
    </lineage>
</organism>
<feature type="compositionally biased region" description="Basic and acidic residues" evidence="6">
    <location>
        <begin position="446"/>
        <end position="461"/>
    </location>
</feature>
<dbReference type="InterPro" id="IPR012340">
    <property type="entry name" value="NA-bd_OB-fold"/>
</dbReference>
<feature type="compositionally biased region" description="Low complexity" evidence="6">
    <location>
        <begin position="942"/>
        <end position="967"/>
    </location>
</feature>
<dbReference type="SUPFAM" id="SSF56091">
    <property type="entry name" value="DNA ligase/mRNA capping enzyme, catalytic domain"/>
    <property type="match status" value="1"/>
</dbReference>
<dbReference type="GO" id="GO:0032807">
    <property type="term" value="C:DNA ligase IV complex"/>
    <property type="evidence" value="ECO:0007669"/>
    <property type="project" value="TreeGrafter"/>
</dbReference>
<dbReference type="Gene3D" id="1.10.3260.10">
    <property type="entry name" value="DNA ligase, ATP-dependent, N-terminal domain"/>
    <property type="match status" value="1"/>
</dbReference>
<dbReference type="GO" id="GO:0006303">
    <property type="term" value="P:double-strand break repair via nonhomologous end joining"/>
    <property type="evidence" value="ECO:0007669"/>
    <property type="project" value="TreeGrafter"/>
</dbReference>
<comment type="similarity">
    <text evidence="1">Belongs to the ATP-dependent DNA ligase family.</text>
</comment>
<reference evidence="8 9" key="1">
    <citation type="submission" date="2019-03" db="EMBL/GenBank/DDBJ databases">
        <title>Rhodosporidium diobovatum UCD-FST 08-225 genome sequencing, assembly, and annotation.</title>
        <authorList>
            <person name="Fakankun I.U."/>
            <person name="Fristensky B."/>
            <person name="Levin D.B."/>
        </authorList>
    </citation>
    <scope>NUCLEOTIDE SEQUENCE [LARGE SCALE GENOMIC DNA]</scope>
    <source>
        <strain evidence="8 9">UCD-FST 08-225</strain>
    </source>
</reference>
<dbReference type="Gene3D" id="3.30.470.30">
    <property type="entry name" value="DNA ligase/mRNA capping enzyme"/>
    <property type="match status" value="1"/>
</dbReference>
<evidence type="ECO:0000313" key="9">
    <source>
        <dbReference type="Proteomes" id="UP000311382"/>
    </source>
</evidence>
<dbReference type="PANTHER" id="PTHR45997">
    <property type="entry name" value="DNA LIGASE 4"/>
    <property type="match status" value="1"/>
</dbReference>
<feature type="compositionally biased region" description="Low complexity" evidence="6">
    <location>
        <begin position="914"/>
        <end position="934"/>
    </location>
</feature>
<keyword evidence="5" id="KW-0539">Nucleus</keyword>
<dbReference type="InterPro" id="IPR029710">
    <property type="entry name" value="LIG4"/>
</dbReference>
<dbReference type="Gene3D" id="2.40.50.140">
    <property type="entry name" value="Nucleic acid-binding proteins"/>
    <property type="match status" value="1"/>
</dbReference>
<dbReference type="Pfam" id="PF04675">
    <property type="entry name" value="DNA_ligase_A_N"/>
    <property type="match status" value="1"/>
</dbReference>
<dbReference type="GO" id="GO:0005524">
    <property type="term" value="F:ATP binding"/>
    <property type="evidence" value="ECO:0007669"/>
    <property type="project" value="UniProtKB-KW"/>
</dbReference>
<dbReference type="Pfam" id="PF01068">
    <property type="entry name" value="DNA_ligase_A_M"/>
    <property type="match status" value="2"/>
</dbReference>
<dbReference type="GO" id="GO:0003677">
    <property type="term" value="F:DNA binding"/>
    <property type="evidence" value="ECO:0007669"/>
    <property type="project" value="InterPro"/>
</dbReference>
<accession>A0A5C5FWY2</accession>
<keyword evidence="4" id="KW-0067">ATP-binding</keyword>
<evidence type="ECO:0000256" key="3">
    <source>
        <dbReference type="ARBA" id="ARBA00022741"/>
    </source>
</evidence>
<name>A0A5C5FWY2_9BASI</name>
<evidence type="ECO:0000256" key="5">
    <source>
        <dbReference type="ARBA" id="ARBA00023242"/>
    </source>
</evidence>
<dbReference type="GO" id="GO:0003910">
    <property type="term" value="F:DNA ligase (ATP) activity"/>
    <property type="evidence" value="ECO:0007669"/>
    <property type="project" value="InterPro"/>
</dbReference>
<gene>
    <name evidence="8" type="ORF">DMC30DRAFT_250815</name>
</gene>
<feature type="domain" description="ATP-dependent DNA ligase family profile" evidence="7">
    <location>
        <begin position="494"/>
        <end position="640"/>
    </location>
</feature>
<evidence type="ECO:0000256" key="6">
    <source>
        <dbReference type="SAM" id="MobiDB-lite"/>
    </source>
</evidence>
<keyword evidence="2" id="KW-0436">Ligase</keyword>
<dbReference type="GO" id="GO:0006297">
    <property type="term" value="P:nucleotide-excision repair, DNA gap filling"/>
    <property type="evidence" value="ECO:0007669"/>
    <property type="project" value="TreeGrafter"/>
</dbReference>
<sequence length="1166" mass="127018">MARPPPPPPASLYANPVPFSFFATLVDKVGAVAARRRGSRSNAGSGKAPKEHRLLKAWVEGVRAEHRDGVEPEGTIVLFFRLFFPDEGVRRRYGLQELTLGEALETVYGAKRGTFRGWDEAEVSSATGCASSGSFGEEVARWLQKRGKWGKGKTKELTMGRVDELLDELATLSTWSSADVQLLRLDPRRKLRSATAILADLLLPLSPPETAVMLQIILRDLSPLLYPPPSASGDAALTRYTSLAYSEISVYDAMRVWHEGMPRLFQAVADLDWVAWQAETAIRQRRPLAPPMPRIGLPIKVPKTEKPGSCSRATRHLEGEVAVETKYDGERLQIHIDSSLPPRDQVRIFSKSGRDSTETRHLLIPIIRASLDLPLDPLSRALHPLLYERLLASASSRPPNPFPPTKLILEGEMVPFDESRSRIDEFWKLAFAKGGAAPPPGTGGRPFERPPGKDDRPESHETGATGATPSPRRSRRLPGSSPLVEAEARSKEDDPAKNLHLMVVWFDVLLLDDESLLDEAYVSRRARLDSLIRPIPGFSMLSERVLINFDHKQSALENLRLRFAHIITRRCEGLMLKPLSSAYNDPRASQRMIKLKKDFVPGAGDTLDFHIVGASWQKQRARELLVPPSVYTTFFVGLREDKFGANLSRERKPHYHILFSVSYGLSRTQLAQLCHDIDQGQPERFELEFGADAKRGGAFRPVRECKRMRRGAARGGYTVYDAACASFTFSLADHLRSVASRPSVIFRDPRVMELNGAGFQRSPGCPYYELRFPRLTKPTRSPDSGASPLSLDKLQLVAQEAVGAAPSTAAALVDHIWNAAVRDAAIGSLSEQETSGAGLDSQEKYDREVRGWVERLEKADGVLDGEASTTLVRPRGGDEATREKKRARVDKRVSGSSSTRATSPTVERPQGPNAARLAPPAPTTAAFDTARVPPAASPPPHASSALLRSLSSPCARSSAPSPSQRLRAPAKEPPMQGAKRAPLASTVSCPALHASKKRRKSSSTSSRASLSSALTTLLSPLSPSSSLASAGDTAVSYPSRAFAWSVYPPLRPGTPVPVPRHPFLDDSNFLASPLSVLWVAGLAPASLASSAGAAGAGTRRQGFVFVAPGATVERECVGWLEGEVRKEGGEVVKGGETQVVWVVKDEALDACGLWDLGRGGEVLTVL</sequence>
<dbReference type="STRING" id="5288.A0A5C5FWY2"/>
<evidence type="ECO:0000313" key="8">
    <source>
        <dbReference type="EMBL" id="TNY20504.1"/>
    </source>
</evidence>
<keyword evidence="3" id="KW-0547">Nucleotide-binding</keyword>
<dbReference type="InterPro" id="IPR012308">
    <property type="entry name" value="DNA_ligase_ATP-dep_N"/>
</dbReference>
<dbReference type="PROSITE" id="PS50160">
    <property type="entry name" value="DNA_LIGASE_A3"/>
    <property type="match status" value="1"/>
</dbReference>
<protein>
    <recommendedName>
        <fullName evidence="7">ATP-dependent DNA ligase family profile domain-containing protein</fullName>
    </recommendedName>
</protein>
<feature type="region of interest" description="Disordered" evidence="6">
    <location>
        <begin position="865"/>
        <end position="1008"/>
    </location>
</feature>